<evidence type="ECO:0000313" key="1">
    <source>
        <dbReference type="EMBL" id="GHO51245.1"/>
    </source>
</evidence>
<comment type="caution">
    <text evidence="1">The sequence shown here is derived from an EMBL/GenBank/DDBJ whole genome shotgun (WGS) entry which is preliminary data.</text>
</comment>
<dbReference type="Proteomes" id="UP000612362">
    <property type="component" value="Unassembled WGS sequence"/>
</dbReference>
<keyword evidence="2" id="KW-1185">Reference proteome</keyword>
<evidence type="ECO:0000313" key="2">
    <source>
        <dbReference type="Proteomes" id="UP000612362"/>
    </source>
</evidence>
<proteinExistence type="predicted"/>
<dbReference type="EMBL" id="BNJF01000011">
    <property type="protein sequence ID" value="GHO51245.1"/>
    <property type="molecule type" value="Genomic_DNA"/>
</dbReference>
<protein>
    <submittedName>
        <fullName evidence="1">Uncharacterized protein</fullName>
    </submittedName>
</protein>
<dbReference type="AlphaFoldDB" id="A0A8J3MZX9"/>
<name>A0A8J3MZX9_9CHLR</name>
<sequence>MSYHYAVTLHQSMWQTKHIDFEYATYRQRRAGDPEEKIQKKWFNAKHDALGSEEMSLTEIGPEEISPAQIESAEIGLAPLCLAEVSALERNNRVNILCQLSFPKKHKNGACSFPI</sequence>
<gene>
    <name evidence="1" type="ORF">KSX_94080</name>
</gene>
<accession>A0A8J3MZX9</accession>
<organism evidence="1 2">
    <name type="scientific">Ktedonospora formicarum</name>
    <dbReference type="NCBI Taxonomy" id="2778364"/>
    <lineage>
        <taxon>Bacteria</taxon>
        <taxon>Bacillati</taxon>
        <taxon>Chloroflexota</taxon>
        <taxon>Ktedonobacteria</taxon>
        <taxon>Ktedonobacterales</taxon>
        <taxon>Ktedonobacteraceae</taxon>
        <taxon>Ktedonospora</taxon>
    </lineage>
</organism>
<reference evidence="1" key="1">
    <citation type="submission" date="2020-10" db="EMBL/GenBank/DDBJ databases">
        <title>Taxonomic study of unclassified bacteria belonging to the class Ktedonobacteria.</title>
        <authorList>
            <person name="Yabe S."/>
            <person name="Wang C.M."/>
            <person name="Zheng Y."/>
            <person name="Sakai Y."/>
            <person name="Cavaletti L."/>
            <person name="Monciardini P."/>
            <person name="Donadio S."/>
        </authorList>
    </citation>
    <scope>NUCLEOTIDE SEQUENCE</scope>
    <source>
        <strain evidence="1">SOSP1-1</strain>
    </source>
</reference>